<proteinExistence type="inferred from homology"/>
<dbReference type="PROSITE" id="PS51892">
    <property type="entry name" value="SUBTILASE"/>
    <property type="match status" value="1"/>
</dbReference>
<dbReference type="Pfam" id="PF00082">
    <property type="entry name" value="Peptidase_S8"/>
    <property type="match status" value="1"/>
</dbReference>
<keyword evidence="3 6" id="KW-0378">Hydrolase</keyword>
<dbReference type="InterPro" id="IPR023828">
    <property type="entry name" value="Peptidase_S8_Ser-AS"/>
</dbReference>
<dbReference type="InterPro" id="IPR015500">
    <property type="entry name" value="Peptidase_S8_subtilisin-rel"/>
</dbReference>
<dbReference type="Gene3D" id="3.50.30.30">
    <property type="match status" value="1"/>
</dbReference>
<feature type="active site" description="Charge relay system" evidence="5 6">
    <location>
        <position position="158"/>
    </location>
</feature>
<comment type="caution">
    <text evidence="8">The sequence shown here is derived from an EMBL/GenBank/DDBJ whole genome shotgun (WGS) entry which is preliminary data.</text>
</comment>
<evidence type="ECO:0000256" key="6">
    <source>
        <dbReference type="PROSITE-ProRule" id="PRU01240"/>
    </source>
</evidence>
<dbReference type="GO" id="GO:0005615">
    <property type="term" value="C:extracellular space"/>
    <property type="evidence" value="ECO:0007669"/>
    <property type="project" value="TreeGrafter"/>
</dbReference>
<dbReference type="AlphaFoldDB" id="A0A9P6NQT7"/>
<reference evidence="8" key="1">
    <citation type="submission" date="2013-11" db="EMBL/GenBank/DDBJ databases">
        <title>Genome sequence of the fusiform rust pathogen reveals effectors for host alternation and coevolution with pine.</title>
        <authorList>
            <consortium name="DOE Joint Genome Institute"/>
            <person name="Smith K."/>
            <person name="Pendleton A."/>
            <person name="Kubisiak T."/>
            <person name="Anderson C."/>
            <person name="Salamov A."/>
            <person name="Aerts A."/>
            <person name="Riley R."/>
            <person name="Clum A."/>
            <person name="Lindquist E."/>
            <person name="Ence D."/>
            <person name="Campbell M."/>
            <person name="Kronenberg Z."/>
            <person name="Feau N."/>
            <person name="Dhillon B."/>
            <person name="Hamelin R."/>
            <person name="Burleigh J."/>
            <person name="Smith J."/>
            <person name="Yandell M."/>
            <person name="Nelson C."/>
            <person name="Grigoriev I."/>
            <person name="Davis J."/>
        </authorList>
    </citation>
    <scope>NUCLEOTIDE SEQUENCE</scope>
    <source>
        <strain evidence="8">G11</strain>
    </source>
</reference>
<dbReference type="InterPro" id="IPR036852">
    <property type="entry name" value="Peptidase_S8/S53_dom_sf"/>
</dbReference>
<dbReference type="Proteomes" id="UP000886653">
    <property type="component" value="Unassembled WGS sequence"/>
</dbReference>
<gene>
    <name evidence="8" type="ORF">CROQUDRAFT_56554</name>
</gene>
<evidence type="ECO:0000313" key="8">
    <source>
        <dbReference type="EMBL" id="KAG0151680.1"/>
    </source>
</evidence>
<name>A0A9P6NQT7_9BASI</name>
<dbReference type="EMBL" id="MU167211">
    <property type="protein sequence ID" value="KAG0151680.1"/>
    <property type="molecule type" value="Genomic_DNA"/>
</dbReference>
<evidence type="ECO:0000256" key="4">
    <source>
        <dbReference type="ARBA" id="ARBA00022825"/>
    </source>
</evidence>
<organism evidence="8 9">
    <name type="scientific">Cronartium quercuum f. sp. fusiforme G11</name>
    <dbReference type="NCBI Taxonomy" id="708437"/>
    <lineage>
        <taxon>Eukaryota</taxon>
        <taxon>Fungi</taxon>
        <taxon>Dikarya</taxon>
        <taxon>Basidiomycota</taxon>
        <taxon>Pucciniomycotina</taxon>
        <taxon>Pucciniomycetes</taxon>
        <taxon>Pucciniales</taxon>
        <taxon>Coleosporiaceae</taxon>
        <taxon>Cronartium</taxon>
    </lineage>
</organism>
<feature type="active site" description="Charge relay system" evidence="5 6">
    <location>
        <position position="207"/>
    </location>
</feature>
<keyword evidence="2 6" id="KW-0645">Protease</keyword>
<evidence type="ECO:0000259" key="7">
    <source>
        <dbReference type="Pfam" id="PF00082"/>
    </source>
</evidence>
<dbReference type="InterPro" id="IPR000209">
    <property type="entry name" value="Peptidase_S8/S53_dom"/>
</dbReference>
<dbReference type="SUPFAM" id="SSF52743">
    <property type="entry name" value="Subtilisin-like"/>
    <property type="match status" value="1"/>
</dbReference>
<dbReference type="Gene3D" id="3.40.50.200">
    <property type="entry name" value="Peptidase S8/S53 domain"/>
    <property type="match status" value="2"/>
</dbReference>
<evidence type="ECO:0000256" key="2">
    <source>
        <dbReference type="ARBA" id="ARBA00022670"/>
    </source>
</evidence>
<dbReference type="PANTHER" id="PTHR43806:SF66">
    <property type="entry name" value="SERIN ENDOPEPTIDASE"/>
    <property type="match status" value="1"/>
</dbReference>
<dbReference type="PROSITE" id="PS00138">
    <property type="entry name" value="SUBTILASE_SER"/>
    <property type="match status" value="1"/>
</dbReference>
<keyword evidence="9" id="KW-1185">Reference proteome</keyword>
<dbReference type="PRINTS" id="PR00723">
    <property type="entry name" value="SUBTILISIN"/>
</dbReference>
<dbReference type="OrthoDB" id="206201at2759"/>
<feature type="domain" description="Peptidase S8/S53" evidence="7">
    <location>
        <begin position="149"/>
        <end position="553"/>
    </location>
</feature>
<evidence type="ECO:0000256" key="1">
    <source>
        <dbReference type="ARBA" id="ARBA00011073"/>
    </source>
</evidence>
<dbReference type="InterPro" id="IPR050131">
    <property type="entry name" value="Peptidase_S8_subtilisin-like"/>
</dbReference>
<accession>A0A9P6NQT7</accession>
<comment type="similarity">
    <text evidence="1 6">Belongs to the peptidase S8 family.</text>
</comment>
<sequence length="879" mass="95177">MRFTIEQVCSIWIYVLVPLFNLHRFIGAKEPLKSPSHYIVTLNPHKSTSLEHFQDHLAELEIVCEIVQDYTKLVPEILYGVAVIIKNPDHLAKLERSTHVEKVSHVHRLSAIRSSQRTVGPSSLNLTSQPFPPHVQTGLQKLHELGHFGEGIKVAILDGVADCSLPALGGGFGPGFRIFGRDLVGDAYDAVTKPVPDDNPCGTCSEHGSHVMGTLGGLGVGVAPRVSMGLYRELRVWCLVLGCGDDPAVNDDIVLGGILSAASDGADIISLSLGLVGGWGKGSLVLDTINKLVEEKGITIITATGNDGAEGIFYAASPASAKNAISVGSVEATEIITSQFITSTGLEMSYHTAHSFSNLGGPFPVYLTSNSTNITNDACLPLSSSTPDLANYIVLLLCLPKQNWVSQNSTYVLTVDNQIKGIRTATISQEDGLYIFDQVRKNSTSFTLSFPDADMRFVPNPAAGLMSNFSSYGPSFDFLSPQPALCGVGGQIVSTVPTTNGSYSSLSGTSMAAPQIAGIAALVMEVRAKLGKKEVRGLAMRSRLMSTARPVPTYSRTNELATVVHQGAGLANAFCAAYSNTTVSPSLITLKDTPNFNGTQSFVVTNEGPNTVTYLLTHIPAMTINTFAPNERYARAAPIPVQDTNFATESDTPCESHSVPYYGVLGSLYAQKVLDLGPTTDPMFSYNLPHLYFGQVNLTEANYTPEGELLWNQDLRKRTMVVYRTNFGTRSVRIFVIPAVEKGLLNHFRPRRIQYCRAPISPGLSIKMWHFVGYWLCKRAITSKPCTMTQETYPYKSCGGVTLLGEIPKSELHLLGRDSATQIRAAPWNGTISVAKDQSPQPLPNGKYKALIRVLRVNGAPEELDSYESWESPVLVIRD</sequence>
<evidence type="ECO:0000256" key="5">
    <source>
        <dbReference type="PIRSR" id="PIRSR615500-1"/>
    </source>
</evidence>
<dbReference type="PANTHER" id="PTHR43806">
    <property type="entry name" value="PEPTIDASE S8"/>
    <property type="match status" value="1"/>
</dbReference>
<evidence type="ECO:0000256" key="3">
    <source>
        <dbReference type="ARBA" id="ARBA00022801"/>
    </source>
</evidence>
<dbReference type="GO" id="GO:0004252">
    <property type="term" value="F:serine-type endopeptidase activity"/>
    <property type="evidence" value="ECO:0007669"/>
    <property type="project" value="UniProtKB-UniRule"/>
</dbReference>
<feature type="active site" description="Charge relay system" evidence="5 6">
    <location>
        <position position="510"/>
    </location>
</feature>
<evidence type="ECO:0000313" key="9">
    <source>
        <dbReference type="Proteomes" id="UP000886653"/>
    </source>
</evidence>
<dbReference type="GO" id="GO:0006508">
    <property type="term" value="P:proteolysis"/>
    <property type="evidence" value="ECO:0007669"/>
    <property type="project" value="UniProtKB-KW"/>
</dbReference>
<protein>
    <recommendedName>
        <fullName evidence="7">Peptidase S8/S53 domain-containing protein</fullName>
    </recommendedName>
</protein>
<keyword evidence="4 6" id="KW-0720">Serine protease</keyword>